<gene>
    <name evidence="3" type="ORF">CLI86_10185</name>
</gene>
<organism evidence="3 4">
    <name type="scientific">Tannerella forsythia</name>
    <name type="common">Bacteroides forsythus</name>
    <dbReference type="NCBI Taxonomy" id="28112"/>
    <lineage>
        <taxon>Bacteria</taxon>
        <taxon>Pseudomonadati</taxon>
        <taxon>Bacteroidota</taxon>
        <taxon>Bacteroidia</taxon>
        <taxon>Bacteroidales</taxon>
        <taxon>Tannerellaceae</taxon>
        <taxon>Tannerella</taxon>
    </lineage>
</organism>
<evidence type="ECO:0000313" key="4">
    <source>
        <dbReference type="Proteomes" id="UP000219259"/>
    </source>
</evidence>
<comment type="caution">
    <text evidence="3">The sequence shown here is derived from an EMBL/GenBank/DDBJ whole genome shotgun (WGS) entry which is preliminary data.</text>
</comment>
<dbReference type="Pfam" id="PF13568">
    <property type="entry name" value="OMP_b-brl_2"/>
    <property type="match status" value="1"/>
</dbReference>
<dbReference type="OrthoDB" id="1429208at2"/>
<protein>
    <submittedName>
        <fullName evidence="3">PorT family protein</fullName>
    </submittedName>
</protein>
<evidence type="ECO:0000259" key="2">
    <source>
        <dbReference type="Pfam" id="PF13568"/>
    </source>
</evidence>
<feature type="domain" description="Outer membrane protein beta-barrel" evidence="2">
    <location>
        <begin position="33"/>
        <end position="199"/>
    </location>
</feature>
<dbReference type="EMBL" id="NSLJ01000028">
    <property type="protein sequence ID" value="PDP43112.1"/>
    <property type="molecule type" value="Genomic_DNA"/>
</dbReference>
<dbReference type="AlphaFoldDB" id="A0A2A6E715"/>
<feature type="chain" id="PRO_5013218604" evidence="1">
    <location>
        <begin position="35"/>
        <end position="227"/>
    </location>
</feature>
<sequence>MDMKKKNKILSMTFARQIALMTVCMIGVAGTMQAQQQEKVEGKNRTQWGVKAALNIASLDFDASNGKSESTKSVLGGAAGLTFAYAFNPNWRIHSGIEMSMKGFSADETGGSRELTVHAAYIEVPVTCGYVIDLGKWNFEPRLGAFFAYGVAGNYSVSGADSKQTFSDKLLNPFDAGLAFGLYADNGKIVFGIGGEFGLAEANGKKFSVSGGTVHTRNTFLSVGYLF</sequence>
<dbReference type="OMA" id="FITPYDE"/>
<reference evidence="3 4" key="1">
    <citation type="submission" date="2017-09" db="EMBL/GenBank/DDBJ databases">
        <title>Phase variable restriction modification systems are present in the genome sequences of periodontal pathogens Prevotella intermedia, Tannerella forsythia and Porphyromonas gingivalis.</title>
        <authorList>
            <person name="Haigh R.D."/>
            <person name="Crawford L."/>
            <person name="Ralph J."/>
            <person name="Wanford J."/>
            <person name="Vartoukian S.R."/>
            <person name="Hijazib K."/>
            <person name="Wade W."/>
            <person name="Oggioni M.R."/>
        </authorList>
    </citation>
    <scope>NUCLEOTIDE SEQUENCE [LARGE SCALE GENOMIC DNA]</scope>
    <source>
        <strain evidence="3 4">WW11663</strain>
    </source>
</reference>
<dbReference type="SUPFAM" id="SSF103515">
    <property type="entry name" value="Autotransporter"/>
    <property type="match status" value="1"/>
</dbReference>
<dbReference type="InterPro" id="IPR036709">
    <property type="entry name" value="Autotransporte_beta_dom_sf"/>
</dbReference>
<feature type="signal peptide" evidence="1">
    <location>
        <begin position="1"/>
        <end position="34"/>
    </location>
</feature>
<accession>A0A2A6E715</accession>
<evidence type="ECO:0000256" key="1">
    <source>
        <dbReference type="SAM" id="SignalP"/>
    </source>
</evidence>
<dbReference type="Proteomes" id="UP000219259">
    <property type="component" value="Unassembled WGS sequence"/>
</dbReference>
<evidence type="ECO:0000313" key="3">
    <source>
        <dbReference type="EMBL" id="PDP43112.1"/>
    </source>
</evidence>
<dbReference type="InterPro" id="IPR025665">
    <property type="entry name" value="Beta-barrel_OMP_2"/>
</dbReference>
<keyword evidence="1" id="KW-0732">Signal</keyword>
<proteinExistence type="predicted"/>
<name>A0A2A6E715_TANFO</name>